<organism evidence="7 8">
    <name type="scientific">Extensimonas vulgaris</name>
    <dbReference type="NCBI Taxonomy" id="1031594"/>
    <lineage>
        <taxon>Bacteria</taxon>
        <taxon>Pseudomonadati</taxon>
        <taxon>Pseudomonadota</taxon>
        <taxon>Betaproteobacteria</taxon>
        <taxon>Burkholderiales</taxon>
        <taxon>Comamonadaceae</taxon>
        <taxon>Extensimonas</taxon>
    </lineage>
</organism>
<dbReference type="InterPro" id="IPR046358">
    <property type="entry name" value="Flagellin_C"/>
</dbReference>
<comment type="caution">
    <text evidence="7">The sequence shown here is derived from an EMBL/GenBank/DDBJ whole genome shotgun (WGS) entry which is preliminary data.</text>
</comment>
<sequence>MSNNLIARTGTANLYDNTIRNLQAQQTSLAQQQEHLSAGKRVLRPSDDPVAAAQAERARTRISRNETDLRALNAQKDSMALAESTLGNAMDAMQAFRELVVQAGNGTLSATDRNTIALQLQGLREQILSYANAKDANGIPLFQALGSASTPFTDALPPATFNPTFNGLPGQVASGTSSIAPVLDGDAAWMSVPTGNGVYAVTAAPDNAGTAQVTADQVTNPALAGDGHTYQIQFAVDVATGATTYDVIDQTPPPATPTSGLPTNQTYTSPTTISFAGRAIDITGAPANGDSFTVAPSTQTSVFQVLDDTIAAIRSGNPVTVSSGIAQGLSQIDFAMSRLSDARGLAGELLNRADRIQSDLDTRGTQLEAQRSSAEDLDMIKGISDFQNQNTSYQAALQSYAQVQKLSLLNYLG</sequence>
<keyword evidence="7" id="KW-0282">Flagellum</keyword>
<dbReference type="GO" id="GO:0005576">
    <property type="term" value="C:extracellular region"/>
    <property type="evidence" value="ECO:0007669"/>
    <property type="project" value="UniProtKB-SubCell"/>
</dbReference>
<dbReference type="Pfam" id="PF00700">
    <property type="entry name" value="Flagellin_C"/>
    <property type="match status" value="1"/>
</dbReference>
<gene>
    <name evidence="7" type="ORF">DFR45_1195</name>
</gene>
<proteinExistence type="inferred from homology"/>
<evidence type="ECO:0000313" key="8">
    <source>
        <dbReference type="Proteomes" id="UP000252174"/>
    </source>
</evidence>
<dbReference type="EMBL" id="QPJU01000019">
    <property type="protein sequence ID" value="RCX07072.1"/>
    <property type="molecule type" value="Genomic_DNA"/>
</dbReference>
<evidence type="ECO:0000313" key="7">
    <source>
        <dbReference type="EMBL" id="RCX07072.1"/>
    </source>
</evidence>
<protein>
    <submittedName>
        <fullName evidence="7">Flagellar hook-associated protein 3 FlgL</fullName>
    </submittedName>
</protein>
<dbReference type="NCBIfam" id="TIGR02550">
    <property type="entry name" value="flagell_flgL"/>
    <property type="match status" value="1"/>
</dbReference>
<dbReference type="SUPFAM" id="SSF64518">
    <property type="entry name" value="Phase 1 flagellin"/>
    <property type="match status" value="1"/>
</dbReference>
<dbReference type="OrthoDB" id="9768249at2"/>
<accession>A0A369ACI2</accession>
<evidence type="ECO:0000256" key="2">
    <source>
        <dbReference type="ARBA" id="ARBA00004613"/>
    </source>
</evidence>
<dbReference type="InterPro" id="IPR001029">
    <property type="entry name" value="Flagellin_N"/>
</dbReference>
<keyword evidence="7" id="KW-0966">Cell projection</keyword>
<dbReference type="GO" id="GO:0009424">
    <property type="term" value="C:bacterial-type flagellum hook"/>
    <property type="evidence" value="ECO:0007669"/>
    <property type="project" value="InterPro"/>
</dbReference>
<dbReference type="InterPro" id="IPR013384">
    <property type="entry name" value="Flagell_FlgL"/>
</dbReference>
<keyword evidence="8" id="KW-1185">Reference proteome</keyword>
<comment type="similarity">
    <text evidence="3">Belongs to the bacterial flagellin family.</text>
</comment>
<dbReference type="InterPro" id="IPR001492">
    <property type="entry name" value="Flagellin"/>
</dbReference>
<dbReference type="RefSeq" id="WP_114484364.1">
    <property type="nucleotide sequence ID" value="NZ_QPJU01000019.1"/>
</dbReference>
<dbReference type="Pfam" id="PF00669">
    <property type="entry name" value="Flagellin_N"/>
    <property type="match status" value="1"/>
</dbReference>
<dbReference type="PANTHER" id="PTHR42792:SF1">
    <property type="entry name" value="FLAGELLAR HOOK-ASSOCIATED PROTEIN 3"/>
    <property type="match status" value="1"/>
</dbReference>
<evidence type="ECO:0000256" key="1">
    <source>
        <dbReference type="ARBA" id="ARBA00004365"/>
    </source>
</evidence>
<dbReference type="Gene3D" id="1.20.1330.10">
    <property type="entry name" value="f41 fragment of flagellin, N-terminal domain"/>
    <property type="match status" value="2"/>
</dbReference>
<dbReference type="GO" id="GO:0071973">
    <property type="term" value="P:bacterial-type flagellum-dependent cell motility"/>
    <property type="evidence" value="ECO:0007669"/>
    <property type="project" value="InterPro"/>
</dbReference>
<dbReference type="GO" id="GO:0005198">
    <property type="term" value="F:structural molecule activity"/>
    <property type="evidence" value="ECO:0007669"/>
    <property type="project" value="InterPro"/>
</dbReference>
<keyword evidence="7" id="KW-0969">Cilium</keyword>
<comment type="subcellular location">
    <subcellularLocation>
        <location evidence="1">Bacterial flagellum</location>
    </subcellularLocation>
    <subcellularLocation>
        <location evidence="2">Secreted</location>
    </subcellularLocation>
</comment>
<feature type="domain" description="Flagellin N-terminal" evidence="5">
    <location>
        <begin position="13"/>
        <end position="144"/>
    </location>
</feature>
<reference evidence="7 8" key="1">
    <citation type="submission" date="2018-07" db="EMBL/GenBank/DDBJ databases">
        <title>Genomic Encyclopedia of Type Strains, Phase IV (KMG-IV): sequencing the most valuable type-strain genomes for metagenomic binning, comparative biology and taxonomic classification.</title>
        <authorList>
            <person name="Goeker M."/>
        </authorList>
    </citation>
    <scope>NUCLEOTIDE SEQUENCE [LARGE SCALE GENOMIC DNA]</scope>
    <source>
        <strain evidence="7 8">DSM 100911</strain>
    </source>
</reference>
<dbReference type="Proteomes" id="UP000252174">
    <property type="component" value="Unassembled WGS sequence"/>
</dbReference>
<dbReference type="AlphaFoldDB" id="A0A369ACI2"/>
<keyword evidence="4" id="KW-0975">Bacterial flagellum</keyword>
<feature type="domain" description="Flagellin C-terminal" evidence="6">
    <location>
        <begin position="330"/>
        <end position="412"/>
    </location>
</feature>
<evidence type="ECO:0000259" key="6">
    <source>
        <dbReference type="Pfam" id="PF00700"/>
    </source>
</evidence>
<evidence type="ECO:0000259" key="5">
    <source>
        <dbReference type="Pfam" id="PF00669"/>
    </source>
</evidence>
<name>A0A369ACI2_9BURK</name>
<evidence type="ECO:0000256" key="4">
    <source>
        <dbReference type="ARBA" id="ARBA00023143"/>
    </source>
</evidence>
<evidence type="ECO:0000256" key="3">
    <source>
        <dbReference type="ARBA" id="ARBA00005709"/>
    </source>
</evidence>
<dbReference type="PANTHER" id="PTHR42792">
    <property type="entry name" value="FLAGELLIN"/>
    <property type="match status" value="1"/>
</dbReference>